<feature type="non-terminal residue" evidence="1">
    <location>
        <position position="1"/>
    </location>
</feature>
<dbReference type="Proteomes" id="UP001215280">
    <property type="component" value="Unassembled WGS sequence"/>
</dbReference>
<name>A0AAD7H770_9AGAR</name>
<proteinExistence type="predicted"/>
<evidence type="ECO:0000313" key="1">
    <source>
        <dbReference type="EMBL" id="KAJ7713761.1"/>
    </source>
</evidence>
<organism evidence="1 2">
    <name type="scientific">Mycena maculata</name>
    <dbReference type="NCBI Taxonomy" id="230809"/>
    <lineage>
        <taxon>Eukaryota</taxon>
        <taxon>Fungi</taxon>
        <taxon>Dikarya</taxon>
        <taxon>Basidiomycota</taxon>
        <taxon>Agaricomycotina</taxon>
        <taxon>Agaricomycetes</taxon>
        <taxon>Agaricomycetidae</taxon>
        <taxon>Agaricales</taxon>
        <taxon>Marasmiineae</taxon>
        <taxon>Mycenaceae</taxon>
        <taxon>Mycena</taxon>
    </lineage>
</organism>
<dbReference type="AlphaFoldDB" id="A0AAD7H770"/>
<keyword evidence="2" id="KW-1185">Reference proteome</keyword>
<comment type="caution">
    <text evidence="1">The sequence shown here is derived from an EMBL/GenBank/DDBJ whole genome shotgun (WGS) entry which is preliminary data.</text>
</comment>
<sequence length="181" mass="19937">FNSNIIQLRARLQAGNVEQVAYTVWTGNHYAGFSHSVSVPLLHGDSMGFPPPPDALPIIQWLFSDLPSTTISLPPTEITPGQIGQQRANAGSGSCFIAAQNFLESIADSTLPRWVPERAVEFRDKALRELILYHLIALANQDDEASWLTPCLAPSNTQYVIEDFDFGQGYTDFNLTMPTVS</sequence>
<gene>
    <name evidence="1" type="ORF">DFH07DRAFT_714538</name>
</gene>
<protein>
    <submittedName>
        <fullName evidence="1">Uncharacterized protein</fullName>
    </submittedName>
</protein>
<evidence type="ECO:0000313" key="2">
    <source>
        <dbReference type="Proteomes" id="UP001215280"/>
    </source>
</evidence>
<accession>A0AAD7H770</accession>
<feature type="non-terminal residue" evidence="1">
    <location>
        <position position="181"/>
    </location>
</feature>
<reference evidence="1" key="1">
    <citation type="submission" date="2023-03" db="EMBL/GenBank/DDBJ databases">
        <title>Massive genome expansion in bonnet fungi (Mycena s.s.) driven by repeated elements and novel gene families across ecological guilds.</title>
        <authorList>
            <consortium name="Lawrence Berkeley National Laboratory"/>
            <person name="Harder C.B."/>
            <person name="Miyauchi S."/>
            <person name="Viragh M."/>
            <person name="Kuo A."/>
            <person name="Thoen E."/>
            <person name="Andreopoulos B."/>
            <person name="Lu D."/>
            <person name="Skrede I."/>
            <person name="Drula E."/>
            <person name="Henrissat B."/>
            <person name="Morin E."/>
            <person name="Kohler A."/>
            <person name="Barry K."/>
            <person name="LaButti K."/>
            <person name="Morin E."/>
            <person name="Salamov A."/>
            <person name="Lipzen A."/>
            <person name="Mereny Z."/>
            <person name="Hegedus B."/>
            <person name="Baldrian P."/>
            <person name="Stursova M."/>
            <person name="Weitz H."/>
            <person name="Taylor A."/>
            <person name="Grigoriev I.V."/>
            <person name="Nagy L.G."/>
            <person name="Martin F."/>
            <person name="Kauserud H."/>
        </authorList>
    </citation>
    <scope>NUCLEOTIDE SEQUENCE</scope>
    <source>
        <strain evidence="1">CBHHK188m</strain>
    </source>
</reference>
<dbReference type="EMBL" id="JARJLG010000385">
    <property type="protein sequence ID" value="KAJ7713761.1"/>
    <property type="molecule type" value="Genomic_DNA"/>
</dbReference>